<organism evidence="1 2">
    <name type="scientific">Occallatibacter riparius</name>
    <dbReference type="NCBI Taxonomy" id="1002689"/>
    <lineage>
        <taxon>Bacteria</taxon>
        <taxon>Pseudomonadati</taxon>
        <taxon>Acidobacteriota</taxon>
        <taxon>Terriglobia</taxon>
        <taxon>Terriglobales</taxon>
        <taxon>Acidobacteriaceae</taxon>
        <taxon>Occallatibacter</taxon>
    </lineage>
</organism>
<protein>
    <recommendedName>
        <fullName evidence="3">DUF3800 domain-containing protein</fullName>
    </recommendedName>
</protein>
<gene>
    <name evidence="1" type="ORF">MOP44_14645</name>
</gene>
<evidence type="ECO:0008006" key="3">
    <source>
        <dbReference type="Google" id="ProtNLM"/>
    </source>
</evidence>
<accession>A0A9J7BLQ2</accession>
<sequence length="276" mass="32004">MKYGKLNQRTNLIPTLVMTYFDGANKADSTQYDVITLASVSGTKHEWHRFNREWRQVLNKHRAAYLHVTDAIGQKNDFGKCWNTRRRDAFIMDCVKVIGRHIARPIRYNDPGRLGLYPHSITIKLAEFIKARQDNRGVPSSANEVCATQAVFDCMKWGFDGLGAQNIHLYFDQGEPFRGHICDRANNPKVLKQLPFLARVTKITDRDMRVTPALQFADLLAWCVSHKTDVRTKWHERLLKNPHEEYLVGYDQLVNPLPKTVELVTKWKLPKRRAHP</sequence>
<proteinExistence type="predicted"/>
<dbReference type="RefSeq" id="WP_260790742.1">
    <property type="nucleotide sequence ID" value="NZ_CP093313.1"/>
</dbReference>
<evidence type="ECO:0000313" key="1">
    <source>
        <dbReference type="EMBL" id="UWZ81822.1"/>
    </source>
</evidence>
<name>A0A9J7BLQ2_9BACT</name>
<dbReference type="KEGG" id="orp:MOP44_14645"/>
<reference evidence="1" key="1">
    <citation type="submission" date="2021-04" db="EMBL/GenBank/DDBJ databases">
        <title>Phylogenetic analysis of Acidobacteriaceae.</title>
        <authorList>
            <person name="Qiu L."/>
            <person name="Zhang Q."/>
        </authorList>
    </citation>
    <scope>NUCLEOTIDE SEQUENCE</scope>
    <source>
        <strain evidence="1">DSM 25168</strain>
    </source>
</reference>
<dbReference type="Proteomes" id="UP001059380">
    <property type="component" value="Chromosome"/>
</dbReference>
<evidence type="ECO:0000313" key="2">
    <source>
        <dbReference type="Proteomes" id="UP001059380"/>
    </source>
</evidence>
<dbReference type="EMBL" id="CP093313">
    <property type="protein sequence ID" value="UWZ81822.1"/>
    <property type="molecule type" value="Genomic_DNA"/>
</dbReference>
<dbReference type="AlphaFoldDB" id="A0A9J7BLQ2"/>
<keyword evidence="2" id="KW-1185">Reference proteome</keyword>